<comment type="similarity">
    <text evidence="1">Belongs to the BZR/LAT61 family.</text>
</comment>
<dbReference type="EMBL" id="PNBA02000006">
    <property type="protein sequence ID" value="KAG6421427.1"/>
    <property type="molecule type" value="Genomic_DNA"/>
</dbReference>
<comment type="function">
    <text evidence="1">Functions in brassinosteroid signaling. May function as transcriptional repressor.</text>
</comment>
<dbReference type="PANTHER" id="PTHR31506:SF51">
    <property type="entry name" value="BES1_BZR1 HOMOLOG PROTEIN 4"/>
    <property type="match status" value="1"/>
</dbReference>
<accession>A0A8X8ZWT9</accession>
<organism evidence="2">
    <name type="scientific">Salvia splendens</name>
    <name type="common">Scarlet sage</name>
    <dbReference type="NCBI Taxonomy" id="180675"/>
    <lineage>
        <taxon>Eukaryota</taxon>
        <taxon>Viridiplantae</taxon>
        <taxon>Streptophyta</taxon>
        <taxon>Embryophyta</taxon>
        <taxon>Tracheophyta</taxon>
        <taxon>Spermatophyta</taxon>
        <taxon>Magnoliopsida</taxon>
        <taxon>eudicotyledons</taxon>
        <taxon>Gunneridae</taxon>
        <taxon>Pentapetalae</taxon>
        <taxon>asterids</taxon>
        <taxon>lamiids</taxon>
        <taxon>Lamiales</taxon>
        <taxon>Lamiaceae</taxon>
        <taxon>Nepetoideae</taxon>
        <taxon>Mentheae</taxon>
        <taxon>Salviinae</taxon>
        <taxon>Salvia</taxon>
        <taxon>Salvia subgen. Calosphace</taxon>
        <taxon>core Calosphace</taxon>
    </lineage>
</organism>
<gene>
    <name evidence="2" type="ORF">SASPL_117979</name>
</gene>
<dbReference type="GO" id="GO:0006351">
    <property type="term" value="P:DNA-templated transcription"/>
    <property type="evidence" value="ECO:0007669"/>
    <property type="project" value="InterPro"/>
</dbReference>
<reference evidence="2" key="2">
    <citation type="submission" date="2020-08" db="EMBL/GenBank/DDBJ databases">
        <title>Plant Genome Project.</title>
        <authorList>
            <person name="Zhang R.-G."/>
        </authorList>
    </citation>
    <scope>NUCLEOTIDE SEQUENCE</scope>
    <source>
        <strain evidence="2">Huo1</strain>
        <tissue evidence="2">Leaf</tissue>
    </source>
</reference>
<sequence length="132" mass="14095">MAPKPLVVGALVPLHARGWLHQRSRDPPSPGTLLIGAARSLACSTPCPCPEPWRQTWYPSGTTSPTFSLVSSNPFGSRSLMCTPGTCSPADAPMPQFVFGATDLVKPWEGEKIHEECGPAELELTLGSSKPR</sequence>
<keyword evidence="3" id="KW-1185">Reference proteome</keyword>
<keyword evidence="1" id="KW-0805">Transcription regulation</keyword>
<dbReference type="GO" id="GO:0003700">
    <property type="term" value="F:DNA-binding transcription factor activity"/>
    <property type="evidence" value="ECO:0007669"/>
    <property type="project" value="UniProtKB-UniRule"/>
</dbReference>
<dbReference type="PANTHER" id="PTHR31506">
    <property type="entry name" value="BES1/BZR1 HOMOLOG PROTEIN 3-RELATED"/>
    <property type="match status" value="1"/>
</dbReference>
<dbReference type="Proteomes" id="UP000298416">
    <property type="component" value="Unassembled WGS sequence"/>
</dbReference>
<keyword evidence="1" id="KW-0238">DNA-binding</keyword>
<evidence type="ECO:0000256" key="1">
    <source>
        <dbReference type="RuleBase" id="RU369040"/>
    </source>
</evidence>
<evidence type="ECO:0000313" key="3">
    <source>
        <dbReference type="Proteomes" id="UP000298416"/>
    </source>
</evidence>
<keyword evidence="1" id="KW-0804">Transcription</keyword>
<comment type="subcellular location">
    <subcellularLocation>
        <location evidence="1">Nucleus</location>
    </subcellularLocation>
</comment>
<dbReference type="GO" id="GO:0009742">
    <property type="term" value="P:brassinosteroid mediated signaling pathway"/>
    <property type="evidence" value="ECO:0007669"/>
    <property type="project" value="UniProtKB-UniRule"/>
</dbReference>
<reference evidence="2" key="1">
    <citation type="submission" date="2018-01" db="EMBL/GenBank/DDBJ databases">
        <authorList>
            <person name="Mao J.F."/>
        </authorList>
    </citation>
    <scope>NUCLEOTIDE SEQUENCE</scope>
    <source>
        <strain evidence="2">Huo1</strain>
        <tissue evidence="2">Leaf</tissue>
    </source>
</reference>
<dbReference type="GO" id="GO:0003677">
    <property type="term" value="F:DNA binding"/>
    <property type="evidence" value="ECO:0007669"/>
    <property type="project" value="UniProtKB-UniRule"/>
</dbReference>
<dbReference type="InterPro" id="IPR033264">
    <property type="entry name" value="BZR"/>
</dbReference>
<keyword evidence="1" id="KW-1070">Brassinosteroid signaling pathway</keyword>
<evidence type="ECO:0000313" key="2">
    <source>
        <dbReference type="EMBL" id="KAG6421427.1"/>
    </source>
</evidence>
<proteinExistence type="inferred from homology"/>
<protein>
    <recommendedName>
        <fullName evidence="1">Protein BZR1 homolog</fullName>
    </recommendedName>
    <alternativeName>
        <fullName evidence="1">Protein BRASSINAZOLE-RESISTANT 1 homolog</fullName>
    </alternativeName>
</protein>
<dbReference type="AlphaFoldDB" id="A0A8X8ZWT9"/>
<comment type="caution">
    <text evidence="2">The sequence shown here is derived from an EMBL/GenBank/DDBJ whole genome shotgun (WGS) entry which is preliminary data.</text>
</comment>
<name>A0A8X8ZWT9_SALSN</name>
<dbReference type="GO" id="GO:0005634">
    <property type="term" value="C:nucleus"/>
    <property type="evidence" value="ECO:0007669"/>
    <property type="project" value="UniProtKB-SubCell"/>
</dbReference>